<dbReference type="GO" id="GO:0008236">
    <property type="term" value="F:serine-type peptidase activity"/>
    <property type="evidence" value="ECO:0007669"/>
    <property type="project" value="InterPro"/>
</dbReference>
<dbReference type="AlphaFoldDB" id="A0A1Y1UGZ7"/>
<evidence type="ECO:0000313" key="3">
    <source>
        <dbReference type="EMBL" id="ORX37318.1"/>
    </source>
</evidence>
<evidence type="ECO:0000259" key="2">
    <source>
        <dbReference type="Pfam" id="PF00326"/>
    </source>
</evidence>
<dbReference type="InParanoid" id="A0A1Y1UGZ7"/>
<protein>
    <submittedName>
        <fullName evidence="3">Alpha/Beta hydrolase protein</fullName>
    </submittedName>
</protein>
<comment type="caution">
    <text evidence="3">The sequence shown here is derived from an EMBL/GenBank/DDBJ whole genome shotgun (WGS) entry which is preliminary data.</text>
</comment>
<dbReference type="RefSeq" id="XP_021871356.1">
    <property type="nucleotide sequence ID" value="XM_022015824.1"/>
</dbReference>
<dbReference type="InterPro" id="IPR001375">
    <property type="entry name" value="Peptidase_S9_cat"/>
</dbReference>
<dbReference type="STRING" id="4999.A0A1Y1UGZ7"/>
<accession>A0A1Y1UGZ7</accession>
<dbReference type="OrthoDB" id="19653at2759"/>
<dbReference type="EMBL" id="NBSH01000006">
    <property type="protein sequence ID" value="ORX37318.1"/>
    <property type="molecule type" value="Genomic_DNA"/>
</dbReference>
<dbReference type="InterPro" id="IPR050300">
    <property type="entry name" value="GDXG_lipolytic_enzyme"/>
</dbReference>
<dbReference type="GeneID" id="33557633"/>
<evidence type="ECO:0000313" key="4">
    <source>
        <dbReference type="Proteomes" id="UP000193218"/>
    </source>
</evidence>
<dbReference type="GO" id="GO:0006508">
    <property type="term" value="P:proteolysis"/>
    <property type="evidence" value="ECO:0007669"/>
    <property type="project" value="InterPro"/>
</dbReference>
<proteinExistence type="predicted"/>
<evidence type="ECO:0000256" key="1">
    <source>
        <dbReference type="ARBA" id="ARBA00022801"/>
    </source>
</evidence>
<keyword evidence="1 3" id="KW-0378">Hydrolase</keyword>
<organism evidence="3 4">
    <name type="scientific">Kockovaella imperatae</name>
    <dbReference type="NCBI Taxonomy" id="4999"/>
    <lineage>
        <taxon>Eukaryota</taxon>
        <taxon>Fungi</taxon>
        <taxon>Dikarya</taxon>
        <taxon>Basidiomycota</taxon>
        <taxon>Agaricomycotina</taxon>
        <taxon>Tremellomycetes</taxon>
        <taxon>Tremellales</taxon>
        <taxon>Cuniculitremaceae</taxon>
        <taxon>Kockovaella</taxon>
    </lineage>
</organism>
<dbReference type="Proteomes" id="UP000193218">
    <property type="component" value="Unassembled WGS sequence"/>
</dbReference>
<dbReference type="SUPFAM" id="SSF53474">
    <property type="entry name" value="alpha/beta-Hydrolases"/>
    <property type="match status" value="1"/>
</dbReference>
<dbReference type="Gene3D" id="3.40.50.1820">
    <property type="entry name" value="alpha/beta hydrolase"/>
    <property type="match status" value="1"/>
</dbReference>
<name>A0A1Y1UGZ7_9TREE</name>
<feature type="domain" description="Peptidase S9 prolyl oligopeptidase catalytic" evidence="2">
    <location>
        <begin position="261"/>
        <end position="330"/>
    </location>
</feature>
<keyword evidence="4" id="KW-1185">Reference proteome</keyword>
<reference evidence="3 4" key="1">
    <citation type="submission" date="2017-03" db="EMBL/GenBank/DDBJ databases">
        <title>Widespread Adenine N6-methylation of Active Genes in Fungi.</title>
        <authorList>
            <consortium name="DOE Joint Genome Institute"/>
            <person name="Mondo S.J."/>
            <person name="Dannebaum R.O."/>
            <person name="Kuo R.C."/>
            <person name="Louie K.B."/>
            <person name="Bewick A.J."/>
            <person name="Labutti K."/>
            <person name="Haridas S."/>
            <person name="Kuo A."/>
            <person name="Salamov A."/>
            <person name="Ahrendt S.R."/>
            <person name="Lau R."/>
            <person name="Bowen B.P."/>
            <person name="Lipzen A."/>
            <person name="Sullivan W."/>
            <person name="Andreopoulos W.B."/>
            <person name="Clum A."/>
            <person name="Lindquist E."/>
            <person name="Daum C."/>
            <person name="Northen T.R."/>
            <person name="Ramamoorthy G."/>
            <person name="Schmitz R.J."/>
            <person name="Gryganskyi A."/>
            <person name="Culley D."/>
            <person name="Magnuson J."/>
            <person name="James T.Y."/>
            <person name="O'Malley M.A."/>
            <person name="Stajich J.E."/>
            <person name="Spatafora J.W."/>
            <person name="Visel A."/>
            <person name="Grigoriev I.V."/>
        </authorList>
    </citation>
    <scope>NUCLEOTIDE SEQUENCE [LARGE SCALE GENOMIC DNA]</scope>
    <source>
        <strain evidence="3 4">NRRL Y-17943</strain>
    </source>
</reference>
<gene>
    <name evidence="3" type="ORF">BD324DRAFT_625680</name>
</gene>
<dbReference type="InterPro" id="IPR029058">
    <property type="entry name" value="AB_hydrolase_fold"/>
</dbReference>
<dbReference type="PANTHER" id="PTHR48081">
    <property type="entry name" value="AB HYDROLASE SUPERFAMILY PROTEIN C4A8.06C"/>
    <property type="match status" value="1"/>
</dbReference>
<sequence>MSKTRDALGKPETLTYHTTPRGHQVKIDVRGKGGPALITFHGGGIIQGSRVDGHIPSNWEAKFPGTWIAADYRLLVPSVGSDILEDIRILLDYVLTLPIDHHKIFLFGGSGGGYPMRLAAMLAAQESQKPEPRYTVIGCISYCGMAGDFLLDHWFKPIIPRDMNISEEGIKQKVDSLKPDLDHMRGGEEQSDCSFDVTRNPNRDVIWQTWHLTGTINDSITGDQGFSEKMKSIPYEKRLESIPEKLVPFLPQAFIEKNGAILPPFLLVHGNKDTIIPYEESVNTERAIKASGGKAELFTVEGADHDMKKPGEASDAITESDEYALKWMNERIREATK</sequence>
<dbReference type="Pfam" id="PF00326">
    <property type="entry name" value="Peptidase_S9"/>
    <property type="match status" value="1"/>
</dbReference>